<dbReference type="PRINTS" id="PR00260">
    <property type="entry name" value="CHEMTRNSDUCR"/>
</dbReference>
<name>A0A1G9EJ93_9BACT</name>
<keyword evidence="6 8" id="KW-0807">Transducer</keyword>
<evidence type="ECO:0000256" key="7">
    <source>
        <dbReference type="ARBA" id="ARBA00029447"/>
    </source>
</evidence>
<accession>A0A1G9EJ93</accession>
<comment type="similarity">
    <text evidence="7">Belongs to the methyl-accepting chemotaxis (MCP) protein family.</text>
</comment>
<evidence type="ECO:0000256" key="8">
    <source>
        <dbReference type="PROSITE-ProRule" id="PRU00284"/>
    </source>
</evidence>
<dbReference type="PROSITE" id="PS50111">
    <property type="entry name" value="CHEMOTAXIS_TRANSDUC_2"/>
    <property type="match status" value="1"/>
</dbReference>
<dbReference type="EMBL" id="FNGA01000002">
    <property type="protein sequence ID" value="SDK76158.1"/>
    <property type="molecule type" value="Genomic_DNA"/>
</dbReference>
<dbReference type="OrthoDB" id="9816383at2"/>
<dbReference type="SMART" id="SM01049">
    <property type="entry name" value="Cache_2"/>
    <property type="match status" value="1"/>
</dbReference>
<dbReference type="Gene3D" id="1.10.287.950">
    <property type="entry name" value="Methyl-accepting chemotaxis protein"/>
    <property type="match status" value="1"/>
</dbReference>
<evidence type="ECO:0000313" key="12">
    <source>
        <dbReference type="Proteomes" id="UP000199053"/>
    </source>
</evidence>
<dbReference type="PANTHER" id="PTHR32089">
    <property type="entry name" value="METHYL-ACCEPTING CHEMOTAXIS PROTEIN MCPB"/>
    <property type="match status" value="1"/>
</dbReference>
<evidence type="ECO:0000259" key="10">
    <source>
        <dbReference type="PROSITE" id="PS50111"/>
    </source>
</evidence>
<feature type="transmembrane region" description="Helical" evidence="9">
    <location>
        <begin position="9"/>
        <end position="28"/>
    </location>
</feature>
<dbReference type="PANTHER" id="PTHR32089:SF120">
    <property type="entry name" value="METHYL-ACCEPTING CHEMOTAXIS PROTEIN TLPQ"/>
    <property type="match status" value="1"/>
</dbReference>
<keyword evidence="4 9" id="KW-1133">Transmembrane helix</keyword>
<dbReference type="GO" id="GO:0007165">
    <property type="term" value="P:signal transduction"/>
    <property type="evidence" value="ECO:0007669"/>
    <property type="project" value="UniProtKB-KW"/>
</dbReference>
<dbReference type="Proteomes" id="UP000199053">
    <property type="component" value="Unassembled WGS sequence"/>
</dbReference>
<keyword evidence="12" id="KW-1185">Reference proteome</keyword>
<evidence type="ECO:0000313" key="11">
    <source>
        <dbReference type="EMBL" id="SDK76158.1"/>
    </source>
</evidence>
<keyword evidence="3 9" id="KW-0812">Transmembrane</keyword>
<dbReference type="InterPro" id="IPR004010">
    <property type="entry name" value="Double_Cache_2"/>
</dbReference>
<dbReference type="Pfam" id="PF08269">
    <property type="entry name" value="dCache_2"/>
    <property type="match status" value="1"/>
</dbReference>
<dbReference type="Pfam" id="PF00015">
    <property type="entry name" value="MCPsignal"/>
    <property type="match status" value="1"/>
</dbReference>
<dbReference type="Gene3D" id="3.30.450.20">
    <property type="entry name" value="PAS domain"/>
    <property type="match status" value="2"/>
</dbReference>
<evidence type="ECO:0000256" key="6">
    <source>
        <dbReference type="ARBA" id="ARBA00023224"/>
    </source>
</evidence>
<evidence type="ECO:0000256" key="3">
    <source>
        <dbReference type="ARBA" id="ARBA00022692"/>
    </source>
</evidence>
<proteinExistence type="inferred from homology"/>
<evidence type="ECO:0000256" key="9">
    <source>
        <dbReference type="SAM" id="Phobius"/>
    </source>
</evidence>
<dbReference type="InterPro" id="IPR004089">
    <property type="entry name" value="MCPsignal_dom"/>
</dbReference>
<keyword evidence="5 9" id="KW-0472">Membrane</keyword>
<dbReference type="GO" id="GO:0005886">
    <property type="term" value="C:plasma membrane"/>
    <property type="evidence" value="ECO:0007669"/>
    <property type="project" value="UniProtKB-SubCell"/>
</dbReference>
<comment type="subcellular location">
    <subcellularLocation>
        <location evidence="1">Cell membrane</location>
        <topology evidence="1">Multi-pass membrane protein</topology>
    </subcellularLocation>
</comment>
<dbReference type="GO" id="GO:0006935">
    <property type="term" value="P:chemotaxis"/>
    <property type="evidence" value="ECO:0007669"/>
    <property type="project" value="InterPro"/>
</dbReference>
<evidence type="ECO:0000256" key="2">
    <source>
        <dbReference type="ARBA" id="ARBA00022475"/>
    </source>
</evidence>
<evidence type="ECO:0000256" key="5">
    <source>
        <dbReference type="ARBA" id="ARBA00023136"/>
    </source>
</evidence>
<gene>
    <name evidence="11" type="ORF">SAMN05660337_1138</name>
</gene>
<reference evidence="12" key="1">
    <citation type="submission" date="2016-10" db="EMBL/GenBank/DDBJ databases">
        <authorList>
            <person name="Varghese N."/>
            <person name="Submissions S."/>
        </authorList>
    </citation>
    <scope>NUCLEOTIDE SEQUENCE [LARGE SCALE GENOMIC DNA]</scope>
    <source>
        <strain evidence="12">DSM 16995</strain>
    </source>
</reference>
<organism evidence="11 12">
    <name type="scientific">Maridesulfovibrio ferrireducens</name>
    <dbReference type="NCBI Taxonomy" id="246191"/>
    <lineage>
        <taxon>Bacteria</taxon>
        <taxon>Pseudomonadati</taxon>
        <taxon>Thermodesulfobacteriota</taxon>
        <taxon>Desulfovibrionia</taxon>
        <taxon>Desulfovibrionales</taxon>
        <taxon>Desulfovibrionaceae</taxon>
        <taxon>Maridesulfovibrio</taxon>
    </lineage>
</organism>
<dbReference type="STRING" id="246191.SAMN05660337_1138"/>
<keyword evidence="2" id="KW-1003">Cell membrane</keyword>
<evidence type="ECO:0000256" key="4">
    <source>
        <dbReference type="ARBA" id="ARBA00022989"/>
    </source>
</evidence>
<sequence length="712" mass="78708">MFRSISSRISYMVAVVVVISTVIMLFFIDSTLEKDMLNAQGRTARNTIRMGLLYLQEGKQAIEVYRDNVYRERKQAVKDAMSVFIAQLDSFYSLYKSGVLTEAQAKEAAYNLARTTRYFNNDYFFIYSENLVSLAHPDNSIEGRNLSKSQDQKGYSFGPDMISKGTTEGGGFLDLWWTRLGSEEPVPKILYVQPFSKWNWIIGTGTYVDDIESSVAVQKVELIKDLQKGFSQIRLAETGRLFVFDNDKKVLVPPVGAGPNFADTVNLNTGKSLLHDLKDIGKQGMWKLNYKVLRGDGTEIEKQSFVRYFAPLGWYVASTVPLREIHAPVNNLIMKQAGISFAILLFTIVFIYYVVRKICMPIQSVSKVAFLVSRGDLKEAKTVFYKNNDQDYLKKIINSENLEGGDKKFDEVDHLVKSFHTMLITLNSLVSQVQRSGEMVTGSALKLGSAIGQLEVAVENQAAATQELGSTSREISATSQELAHTMNESTEVAVSTGNLADQGLLDLDVMSQSMETMRDASGGIFSKLSVINSKAANISSVVTSISKISEQINLLSLNAAIEAEKAGEFGQGFSVVAREIRKLADQTAMSTLDIEKIVAEMLSAVSSGVMEMDKFRQQVETGVSNVEVLGRGITGVVDQVRSLTPQFAFVNEGMQNQSEGAEQISSAMLQLSETSIQTKDALEEFVSITEQLSNSVDTLEEGVAVFRVEKES</sequence>
<feature type="transmembrane region" description="Helical" evidence="9">
    <location>
        <begin position="337"/>
        <end position="355"/>
    </location>
</feature>
<dbReference type="SMART" id="SM00283">
    <property type="entry name" value="MA"/>
    <property type="match status" value="1"/>
</dbReference>
<evidence type="ECO:0000256" key="1">
    <source>
        <dbReference type="ARBA" id="ARBA00004651"/>
    </source>
</evidence>
<dbReference type="RefSeq" id="WP_092159165.1">
    <property type="nucleotide sequence ID" value="NZ_FNGA01000002.1"/>
</dbReference>
<dbReference type="SUPFAM" id="SSF58104">
    <property type="entry name" value="Methyl-accepting chemotaxis protein (MCP) signaling domain"/>
    <property type="match status" value="1"/>
</dbReference>
<dbReference type="InterPro" id="IPR004090">
    <property type="entry name" value="Chemotax_Me-accpt_rcpt"/>
</dbReference>
<feature type="domain" description="Methyl-accepting transducer" evidence="10">
    <location>
        <begin position="436"/>
        <end position="672"/>
    </location>
</feature>
<protein>
    <submittedName>
        <fullName evidence="11">Methyl-accepting chemotaxis protein WspA</fullName>
    </submittedName>
</protein>
<dbReference type="InterPro" id="IPR033480">
    <property type="entry name" value="sCache_2"/>
</dbReference>
<dbReference type="GO" id="GO:0004888">
    <property type="term" value="F:transmembrane signaling receptor activity"/>
    <property type="evidence" value="ECO:0007669"/>
    <property type="project" value="InterPro"/>
</dbReference>
<dbReference type="AlphaFoldDB" id="A0A1G9EJ93"/>